<feature type="transmembrane region" description="Helical" evidence="6">
    <location>
        <begin position="102"/>
        <end position="123"/>
    </location>
</feature>
<dbReference type="Pfam" id="PF00892">
    <property type="entry name" value="EamA"/>
    <property type="match status" value="1"/>
</dbReference>
<keyword evidence="5 6" id="KW-0472">Membrane</keyword>
<evidence type="ECO:0000256" key="1">
    <source>
        <dbReference type="ARBA" id="ARBA00004141"/>
    </source>
</evidence>
<dbReference type="EMBL" id="AM482087">
    <property type="protein sequence ID" value="CAN83919.1"/>
    <property type="molecule type" value="Genomic_DNA"/>
</dbReference>
<keyword evidence="3 6" id="KW-0812">Transmembrane</keyword>
<reference evidence="9" key="1">
    <citation type="journal article" date="2007" name="PLoS ONE">
        <title>The first genome sequence of an elite grapevine cultivar (Pinot noir Vitis vinifera L.): coping with a highly heterozygous genome.</title>
        <authorList>
            <person name="Velasco R."/>
            <person name="Zharkikh A."/>
            <person name="Troggio M."/>
            <person name="Cartwright D.A."/>
            <person name="Cestaro A."/>
            <person name="Pruss D."/>
            <person name="Pindo M."/>
            <person name="FitzGerald L.M."/>
            <person name="Vezzulli S."/>
            <person name="Reid J."/>
            <person name="Malacarne G."/>
            <person name="Iliev D."/>
            <person name="Coppola G."/>
            <person name="Wardell B."/>
            <person name="Micheletti D."/>
            <person name="Macalma T."/>
            <person name="Facci M."/>
            <person name="Mitchell J.T."/>
            <person name="Perazzolli M."/>
            <person name="Eldredge G."/>
            <person name="Gatto P."/>
            <person name="Oyzerski R."/>
            <person name="Moretto M."/>
            <person name="Gutin N."/>
            <person name="Stefanini M."/>
            <person name="Chen Y."/>
            <person name="Segala C."/>
            <person name="Davenport C."/>
            <person name="Dematte L."/>
            <person name="Mraz A."/>
            <person name="Battilana J."/>
            <person name="Stormo K."/>
            <person name="Costa F."/>
            <person name="Tao Q."/>
            <person name="Si-Ammour A."/>
            <person name="Harkins T."/>
            <person name="Lackey A."/>
            <person name="Perbost C."/>
            <person name="Taillon B."/>
            <person name="Stella A."/>
            <person name="Solovyev V."/>
            <person name="Fawcett J.A."/>
            <person name="Sterck L."/>
            <person name="Vandepoele K."/>
            <person name="Grando S.M."/>
            <person name="Toppo S."/>
            <person name="Moser C."/>
            <person name="Lanchbury J."/>
            <person name="Bogden R."/>
            <person name="Skolnick M."/>
            <person name="Sgaramella V."/>
            <person name="Bhatnagar S.K."/>
            <person name="Fontana P."/>
            <person name="Gutin A."/>
            <person name="Van de Peer Y."/>
            <person name="Salamini F."/>
            <person name="Viola R."/>
        </authorList>
    </citation>
    <scope>NUCLEOTIDE SEQUENCE</scope>
</reference>
<sequence length="252" mass="28601">MEMKNLFIASRPVLAMLLLQALGTAMQLLLKVALNKGAFVYAFVVYRHAIATVCVAPLAFFFERNKEKKLTFEVWFWLFMNAITGVTMAVGLFYYGVRDTTATFASNMINLVPVITFFFSTVFGGRMWNGDEQVCPSTWGMDRRGSGRQPKPRLQSCPWRCRRLDRGTQRAPSRRASRHLRAQGVSPWAPHSARLETFAKESDMCASQRASKPIRCKEADRQDPPLQGAPSTNLDLMRRVQVRACLSGPERW</sequence>
<dbReference type="SUPFAM" id="SSF103481">
    <property type="entry name" value="Multidrug resistance efflux transporter EmrE"/>
    <property type="match status" value="1"/>
</dbReference>
<evidence type="ECO:0000256" key="3">
    <source>
        <dbReference type="ARBA" id="ARBA00022692"/>
    </source>
</evidence>
<comment type="subcellular location">
    <subcellularLocation>
        <location evidence="1 6">Membrane</location>
        <topology evidence="1 6">Multi-pass membrane protein</topology>
    </subcellularLocation>
</comment>
<evidence type="ECO:0000256" key="2">
    <source>
        <dbReference type="ARBA" id="ARBA00007635"/>
    </source>
</evidence>
<feature type="compositionally biased region" description="Basic residues" evidence="7">
    <location>
        <begin position="172"/>
        <end position="181"/>
    </location>
</feature>
<dbReference type="InterPro" id="IPR000620">
    <property type="entry name" value="EamA_dom"/>
</dbReference>
<feature type="region of interest" description="Disordered" evidence="7">
    <location>
        <begin position="165"/>
        <end position="188"/>
    </location>
</feature>
<evidence type="ECO:0000256" key="7">
    <source>
        <dbReference type="SAM" id="MobiDB-lite"/>
    </source>
</evidence>
<name>A5C4I3_VITVI</name>
<evidence type="ECO:0000256" key="5">
    <source>
        <dbReference type="ARBA" id="ARBA00023136"/>
    </source>
</evidence>
<evidence type="ECO:0000256" key="6">
    <source>
        <dbReference type="RuleBase" id="RU363077"/>
    </source>
</evidence>
<evidence type="ECO:0000313" key="9">
    <source>
        <dbReference type="EMBL" id="CAN83919.1"/>
    </source>
</evidence>
<comment type="caution">
    <text evidence="6">Lacks conserved residue(s) required for the propagation of feature annotation.</text>
</comment>
<dbReference type="AlphaFoldDB" id="A5C4I3"/>
<organism evidence="9">
    <name type="scientific">Vitis vinifera</name>
    <name type="common">Grape</name>
    <dbReference type="NCBI Taxonomy" id="29760"/>
    <lineage>
        <taxon>Eukaryota</taxon>
        <taxon>Viridiplantae</taxon>
        <taxon>Streptophyta</taxon>
        <taxon>Embryophyta</taxon>
        <taxon>Tracheophyta</taxon>
        <taxon>Spermatophyta</taxon>
        <taxon>Magnoliopsida</taxon>
        <taxon>eudicotyledons</taxon>
        <taxon>Gunneridae</taxon>
        <taxon>Pentapetalae</taxon>
        <taxon>rosids</taxon>
        <taxon>Vitales</taxon>
        <taxon>Vitaceae</taxon>
        <taxon>Viteae</taxon>
        <taxon>Vitis</taxon>
    </lineage>
</organism>
<dbReference type="GO" id="GO:0016020">
    <property type="term" value="C:membrane"/>
    <property type="evidence" value="ECO:0007669"/>
    <property type="project" value="UniProtKB-SubCell"/>
</dbReference>
<evidence type="ECO:0000256" key="4">
    <source>
        <dbReference type="ARBA" id="ARBA00022989"/>
    </source>
</evidence>
<dbReference type="InterPro" id="IPR030184">
    <property type="entry name" value="WAT1-related"/>
</dbReference>
<feature type="domain" description="EamA" evidence="8">
    <location>
        <begin position="27"/>
        <end position="125"/>
    </location>
</feature>
<gene>
    <name evidence="9" type="ORF">VITISV_012740</name>
</gene>
<feature type="region of interest" description="Disordered" evidence="7">
    <location>
        <begin position="209"/>
        <end position="232"/>
    </location>
</feature>
<dbReference type="PANTHER" id="PTHR31218">
    <property type="entry name" value="WAT1-RELATED PROTEIN"/>
    <property type="match status" value="1"/>
</dbReference>
<comment type="similarity">
    <text evidence="2 6">Belongs to the drug/metabolite transporter (DMT) superfamily. Plant drug/metabolite exporter (P-DME) (TC 2.A.7.4) family.</text>
</comment>
<dbReference type="InterPro" id="IPR037185">
    <property type="entry name" value="EmrE-like"/>
</dbReference>
<evidence type="ECO:0000259" key="8">
    <source>
        <dbReference type="Pfam" id="PF00892"/>
    </source>
</evidence>
<feature type="transmembrane region" description="Helical" evidence="6">
    <location>
        <begin position="74"/>
        <end position="96"/>
    </location>
</feature>
<dbReference type="GO" id="GO:0022857">
    <property type="term" value="F:transmembrane transporter activity"/>
    <property type="evidence" value="ECO:0007669"/>
    <property type="project" value="InterPro"/>
</dbReference>
<protein>
    <recommendedName>
        <fullName evidence="6">WAT1-related protein</fullName>
    </recommendedName>
</protein>
<accession>A5C4I3</accession>
<feature type="transmembrane region" description="Helical" evidence="6">
    <location>
        <begin position="39"/>
        <end position="62"/>
    </location>
</feature>
<keyword evidence="4 6" id="KW-1133">Transmembrane helix</keyword>
<proteinExistence type="inferred from homology"/>